<dbReference type="Gene3D" id="3.40.930.10">
    <property type="entry name" value="Mannitol-specific EII, Chain A"/>
    <property type="match status" value="1"/>
</dbReference>
<accession>A0A0S8GJT2</accession>
<dbReference type="Pfam" id="PF00359">
    <property type="entry name" value="PTS_EIIA_2"/>
    <property type="match status" value="1"/>
</dbReference>
<dbReference type="InterPro" id="IPR051541">
    <property type="entry name" value="PTS_SugarTrans_NitroReg"/>
</dbReference>
<dbReference type="FunFam" id="3.40.930.10:FF:000009">
    <property type="entry name" value="PTS system, fructose specific IIABC component"/>
    <property type="match status" value="1"/>
</dbReference>
<keyword evidence="6" id="KW-0598">Phosphotransferase system</keyword>
<dbReference type="PATRIC" id="fig|1703780.3.peg.2599"/>
<keyword evidence="5" id="KW-0808">Transferase</keyword>
<gene>
    <name evidence="8" type="ORF">AMJ87_05865</name>
</gene>
<dbReference type="InterPro" id="IPR016152">
    <property type="entry name" value="PTrfase/Anion_transptr"/>
</dbReference>
<dbReference type="SUPFAM" id="SSF55804">
    <property type="entry name" value="Phoshotransferase/anion transport protein"/>
    <property type="match status" value="1"/>
</dbReference>
<comment type="caution">
    <text evidence="8">The sequence shown here is derived from an EMBL/GenBank/DDBJ whole genome shotgun (WGS) entry which is preliminary data.</text>
</comment>
<dbReference type="PROSITE" id="PS51094">
    <property type="entry name" value="PTS_EIIA_TYPE_2"/>
    <property type="match status" value="1"/>
</dbReference>
<dbReference type="EMBL" id="LJUO01000043">
    <property type="protein sequence ID" value="KPK72061.1"/>
    <property type="molecule type" value="Genomic_DNA"/>
</dbReference>
<dbReference type="AlphaFoldDB" id="A0A0S8GJT2"/>
<dbReference type="NCBIfam" id="TIGR00848">
    <property type="entry name" value="fruA"/>
    <property type="match status" value="1"/>
</dbReference>
<protein>
    <recommendedName>
        <fullName evidence="7">PTS EIIA type-2 domain-containing protein</fullName>
    </recommendedName>
</protein>
<dbReference type="GO" id="GO:0016020">
    <property type="term" value="C:membrane"/>
    <property type="evidence" value="ECO:0007669"/>
    <property type="project" value="InterPro"/>
</dbReference>
<evidence type="ECO:0000259" key="7">
    <source>
        <dbReference type="PROSITE" id="PS51094"/>
    </source>
</evidence>
<dbReference type="PANTHER" id="PTHR47738:SF2">
    <property type="entry name" value="PTS SYSTEM FRUCTOSE-LIKE EIIA COMPONENT"/>
    <property type="match status" value="1"/>
</dbReference>
<evidence type="ECO:0000256" key="1">
    <source>
        <dbReference type="ARBA" id="ARBA00004496"/>
    </source>
</evidence>
<dbReference type="PANTHER" id="PTHR47738">
    <property type="entry name" value="PTS SYSTEM FRUCTOSE-LIKE EIIA COMPONENT-RELATED"/>
    <property type="match status" value="1"/>
</dbReference>
<evidence type="ECO:0000256" key="4">
    <source>
        <dbReference type="ARBA" id="ARBA00022597"/>
    </source>
</evidence>
<name>A0A0S8GJT2_UNCW3</name>
<organism evidence="8 9">
    <name type="scientific">candidate division WOR_3 bacterium SM23_60</name>
    <dbReference type="NCBI Taxonomy" id="1703780"/>
    <lineage>
        <taxon>Bacteria</taxon>
        <taxon>Bacteria division WOR-3</taxon>
    </lineage>
</organism>
<feature type="domain" description="PTS EIIA type-2" evidence="7">
    <location>
        <begin position="5"/>
        <end position="149"/>
    </location>
</feature>
<dbReference type="Proteomes" id="UP000051096">
    <property type="component" value="Unassembled WGS sequence"/>
</dbReference>
<evidence type="ECO:0000313" key="8">
    <source>
        <dbReference type="EMBL" id="KPK72061.1"/>
    </source>
</evidence>
<keyword evidence="2" id="KW-0813">Transport</keyword>
<proteinExistence type="predicted"/>
<dbReference type="CDD" id="cd00211">
    <property type="entry name" value="PTS_IIA_fru"/>
    <property type="match status" value="1"/>
</dbReference>
<keyword evidence="3" id="KW-0597">Phosphoprotein</keyword>
<evidence type="ECO:0000256" key="2">
    <source>
        <dbReference type="ARBA" id="ARBA00022448"/>
    </source>
</evidence>
<dbReference type="GO" id="GO:0009401">
    <property type="term" value="P:phosphoenolpyruvate-dependent sugar phosphotransferase system"/>
    <property type="evidence" value="ECO:0007669"/>
    <property type="project" value="UniProtKB-KW"/>
</dbReference>
<dbReference type="GO" id="GO:0008982">
    <property type="term" value="F:protein-N(PI)-phosphohistidine-sugar phosphotransferase activity"/>
    <property type="evidence" value="ECO:0007669"/>
    <property type="project" value="InterPro"/>
</dbReference>
<dbReference type="PROSITE" id="PS00372">
    <property type="entry name" value="PTS_EIIA_TYPE_2_HIS"/>
    <property type="match status" value="1"/>
</dbReference>
<keyword evidence="4" id="KW-0762">Sugar transport</keyword>
<dbReference type="InterPro" id="IPR002178">
    <property type="entry name" value="PTS_EIIA_type-2_dom"/>
</dbReference>
<evidence type="ECO:0000256" key="5">
    <source>
        <dbReference type="ARBA" id="ARBA00022679"/>
    </source>
</evidence>
<reference evidence="8 9" key="1">
    <citation type="journal article" date="2015" name="Microbiome">
        <title>Genomic resolution of linkages in carbon, nitrogen, and sulfur cycling among widespread estuary sediment bacteria.</title>
        <authorList>
            <person name="Baker B.J."/>
            <person name="Lazar C.S."/>
            <person name="Teske A.P."/>
            <person name="Dick G.J."/>
        </authorList>
    </citation>
    <scope>NUCLEOTIDE SEQUENCE [LARGE SCALE GENOMIC DNA]</scope>
    <source>
        <strain evidence="8">SM23_60</strain>
    </source>
</reference>
<evidence type="ECO:0000313" key="9">
    <source>
        <dbReference type="Proteomes" id="UP000051096"/>
    </source>
</evidence>
<sequence>MKISQLLKAKAIMMDIDAKEKIAAIKEMVDYLVAKKLVADGEAFLNALAKRENLESTGIGDGIAIPHARTGAVKGLLLAFARSQEGVDFSAIDGKPSYLIFLIASPEDKKSEYIMALAKISRLLRRPQVRDQLKRARNAQEVLDIIKSNEE</sequence>
<evidence type="ECO:0000256" key="6">
    <source>
        <dbReference type="ARBA" id="ARBA00022683"/>
    </source>
</evidence>
<comment type="subcellular location">
    <subcellularLocation>
        <location evidence="1">Cytoplasm</location>
    </subcellularLocation>
</comment>
<dbReference type="InterPro" id="IPR004715">
    <property type="entry name" value="PTS_IIA_fruc"/>
</dbReference>
<evidence type="ECO:0000256" key="3">
    <source>
        <dbReference type="ARBA" id="ARBA00022553"/>
    </source>
</evidence>
<dbReference type="GO" id="GO:0005737">
    <property type="term" value="C:cytoplasm"/>
    <property type="evidence" value="ECO:0007669"/>
    <property type="project" value="UniProtKB-SubCell"/>
</dbReference>